<sequence>MPPHEHHFNMPPNHHPPPNFPRAPFQPHVFQSGLPPNAVPHPFVLQQWPSFEKFIHDAVFRAFEQYVSGSDRSVSNCKGGLPYLNAKDEIRASHMADKPVGISREEAETLFSTFCGNVKALLQEQSSGLLGALDEHKKSSEERTTSSNIAAQDMGRVIHSTEALRQEFQSLSATLNSEIKAPMQEPTSEMLTALSEYKKLTEATMTTWSVTAEKLERMVQSIEMSTEDFKSLFTQDRAKQCSEIDTLLAKQLSEFQPRPAPDTMEKASQLMEEVKDLLCTLRGERESLQGDPEPTSSQRISGHTNVELYYHVASYLTCRDLFNLGLSHRRAHQITDHVLYLFDSKRKRPVALVWAAVSGCQRTAEKALEAYRQGCPDHGPACECAFQAKLVEALGIASICEHASIIRALVNNGVDVDVRHRSLPSALEIAAKSGNSDIIELLLEANADVNATKAGFPSALQLACFHGHREIVQLLLSHGANMDAQTQQFPPAFQGAASKGHKEIVELLLDNGAEIDAHDQRCSTALQCAVATCNKRLVELLLDKGADIDIQGGILPKPVNIASANGNWRILKLFLTRYVDAQAQGDILARALVVAALHGQRRIGAVLFSTGERLTTALQAAAAGGHKSVVKLLIKSGADVGAPHHRSVTPLQAAATQGHRGIVRLLLDNGAGIDEHTQHSPTAIQRAVVNGDREMTELLLRRGADASLQGARLAPPLYIAIAMGHKSIVRLLLSHESHIKTPSERYGTALMLMLSLRHRPEDQVHSHDGSVTADYDSRLLQALMLEDRRYGDEESKFAD</sequence>
<proteinExistence type="predicted"/>
<protein>
    <submittedName>
        <fullName evidence="5">Uncharacterized protein</fullName>
    </submittedName>
</protein>
<dbReference type="Pfam" id="PF12796">
    <property type="entry name" value="Ank_2"/>
    <property type="match status" value="3"/>
</dbReference>
<gene>
    <name evidence="5" type="ORF">FOVG_18387</name>
</gene>
<dbReference type="PROSITE" id="PS50297">
    <property type="entry name" value="ANK_REP_REGION"/>
    <property type="match status" value="6"/>
</dbReference>
<keyword evidence="2 3" id="KW-0040">ANK repeat</keyword>
<reference evidence="5" key="2">
    <citation type="submission" date="2012-05" db="EMBL/GenBank/DDBJ databases">
        <title>Annotation of the Genome Sequence of Fusarium oxysporum HDV247.</title>
        <authorList>
            <consortium name="The Broad Institute Genomics Platform"/>
            <person name="Ma L.-J."/>
            <person name="Corby-Kistler H."/>
            <person name="Broz K."/>
            <person name="Gale L.R."/>
            <person name="Jonkers W."/>
            <person name="O'Donnell K."/>
            <person name="Ploetz R."/>
            <person name="Steinberg C."/>
            <person name="Schwartz D.C."/>
            <person name="VanEtten H."/>
            <person name="Zhou S."/>
            <person name="Young S.K."/>
            <person name="Zeng Q."/>
            <person name="Gargeya S."/>
            <person name="Fitzgerald M."/>
            <person name="Abouelleil A."/>
            <person name="Alvarado L."/>
            <person name="Chapman S.B."/>
            <person name="Gainer-Dewar J."/>
            <person name="Goldberg J."/>
            <person name="Griggs A."/>
            <person name="Gujja S."/>
            <person name="Hansen M."/>
            <person name="Howarth C."/>
            <person name="Imamovic A."/>
            <person name="Ireland A."/>
            <person name="Larimer J."/>
            <person name="McCowan C."/>
            <person name="Murphy C."/>
            <person name="Pearson M."/>
            <person name="Poon T.W."/>
            <person name="Priest M."/>
            <person name="Roberts A."/>
            <person name="Saif S."/>
            <person name="Shea T."/>
            <person name="Sykes S."/>
            <person name="Wortman J."/>
            <person name="Nusbaum C."/>
            <person name="Birren B."/>
        </authorList>
    </citation>
    <scope>NUCLEOTIDE SEQUENCE</scope>
    <source>
        <strain evidence="5">HDV247</strain>
    </source>
</reference>
<accession>W9NC07</accession>
<feature type="repeat" description="ANK" evidence="3">
    <location>
        <begin position="679"/>
        <end position="711"/>
    </location>
</feature>
<evidence type="ECO:0000256" key="1">
    <source>
        <dbReference type="ARBA" id="ARBA00022737"/>
    </source>
</evidence>
<dbReference type="PANTHER" id="PTHR24198:SF165">
    <property type="entry name" value="ANKYRIN REPEAT-CONTAINING PROTEIN-RELATED"/>
    <property type="match status" value="1"/>
</dbReference>
<name>W9NC07_FUSOX</name>
<feature type="repeat" description="ANK" evidence="3">
    <location>
        <begin position="458"/>
        <end position="487"/>
    </location>
</feature>
<evidence type="ECO:0000313" key="5">
    <source>
        <dbReference type="EMBL" id="EXA30219.1"/>
    </source>
</evidence>
<dbReference type="PANTHER" id="PTHR24198">
    <property type="entry name" value="ANKYRIN REPEAT AND PROTEIN KINASE DOMAIN-CONTAINING PROTEIN"/>
    <property type="match status" value="1"/>
</dbReference>
<evidence type="ECO:0000256" key="2">
    <source>
        <dbReference type="ARBA" id="ARBA00023043"/>
    </source>
</evidence>
<feature type="repeat" description="ANK" evidence="3">
    <location>
        <begin position="422"/>
        <end position="454"/>
    </location>
</feature>
<dbReference type="SUPFAM" id="SSF48403">
    <property type="entry name" value="Ankyrin repeat"/>
    <property type="match status" value="1"/>
</dbReference>
<dbReference type="EMBL" id="JH651064">
    <property type="protein sequence ID" value="EXA30219.1"/>
    <property type="molecule type" value="Genomic_DNA"/>
</dbReference>
<feature type="repeat" description="ANK" evidence="3">
    <location>
        <begin position="521"/>
        <end position="553"/>
    </location>
</feature>
<feature type="repeat" description="ANK" evidence="3">
    <location>
        <begin position="646"/>
        <end position="678"/>
    </location>
</feature>
<dbReference type="OrthoDB" id="4772757at2759"/>
<keyword evidence="1" id="KW-0677">Repeat</keyword>
<dbReference type="AlphaFoldDB" id="W9NC07"/>
<dbReference type="Proteomes" id="UP000030751">
    <property type="component" value="Unassembled WGS sequence"/>
</dbReference>
<evidence type="ECO:0000256" key="4">
    <source>
        <dbReference type="SAM" id="MobiDB-lite"/>
    </source>
</evidence>
<organism evidence="5">
    <name type="scientific">Fusarium oxysporum f. sp. pisi HDV247</name>
    <dbReference type="NCBI Taxonomy" id="1080344"/>
    <lineage>
        <taxon>Eukaryota</taxon>
        <taxon>Fungi</taxon>
        <taxon>Dikarya</taxon>
        <taxon>Ascomycota</taxon>
        <taxon>Pezizomycotina</taxon>
        <taxon>Sordariomycetes</taxon>
        <taxon>Hypocreomycetidae</taxon>
        <taxon>Hypocreales</taxon>
        <taxon>Nectriaceae</taxon>
        <taxon>Fusarium</taxon>
        <taxon>Fusarium oxysporum species complex</taxon>
    </lineage>
</organism>
<reference evidence="5" key="1">
    <citation type="submission" date="2011-10" db="EMBL/GenBank/DDBJ databases">
        <title>The Genome Sequence of Fusarium oxysporum HDV247.</title>
        <authorList>
            <consortium name="The Broad Institute Genome Sequencing Platform"/>
            <person name="Ma L.-J."/>
            <person name="Gale L.R."/>
            <person name="Schwartz D.C."/>
            <person name="Zhou S."/>
            <person name="Corby-Kistler H."/>
            <person name="Young S.K."/>
            <person name="Zeng Q."/>
            <person name="Gargeya S."/>
            <person name="Fitzgerald M."/>
            <person name="Haas B."/>
            <person name="Abouelleil A."/>
            <person name="Alvarado L."/>
            <person name="Arachchi H.M."/>
            <person name="Berlin A."/>
            <person name="Brown A."/>
            <person name="Chapman S.B."/>
            <person name="Chen Z."/>
            <person name="Dunbar C."/>
            <person name="Freedman E."/>
            <person name="Gearin G."/>
            <person name="Goldberg J."/>
            <person name="Griggs A."/>
            <person name="Gujja S."/>
            <person name="Heiman D."/>
            <person name="Howarth C."/>
            <person name="Larson L."/>
            <person name="Lui A."/>
            <person name="MacDonald P.J.P."/>
            <person name="Montmayeur A."/>
            <person name="Murphy C."/>
            <person name="Neiman D."/>
            <person name="Pearson M."/>
            <person name="Priest M."/>
            <person name="Roberts A."/>
            <person name="Saif S."/>
            <person name="Shea T."/>
            <person name="Shenoy N."/>
            <person name="Sisk P."/>
            <person name="Stolte C."/>
            <person name="Sykes S."/>
            <person name="Wortman J."/>
            <person name="Nusbaum C."/>
            <person name="Birren B."/>
        </authorList>
    </citation>
    <scope>NUCLEOTIDE SEQUENCE [LARGE SCALE GENOMIC DNA]</scope>
    <source>
        <strain evidence="5">HDV247</strain>
    </source>
</reference>
<feature type="repeat" description="ANK" evidence="3">
    <location>
        <begin position="496"/>
        <end position="520"/>
    </location>
</feature>
<dbReference type="Gene3D" id="1.25.40.20">
    <property type="entry name" value="Ankyrin repeat-containing domain"/>
    <property type="match status" value="2"/>
</dbReference>
<dbReference type="HOGENOM" id="CLU_351970_0_0_1"/>
<dbReference type="InterPro" id="IPR002110">
    <property type="entry name" value="Ankyrin_rpt"/>
</dbReference>
<evidence type="ECO:0000256" key="3">
    <source>
        <dbReference type="PROSITE-ProRule" id="PRU00023"/>
    </source>
</evidence>
<dbReference type="PROSITE" id="PS50088">
    <property type="entry name" value="ANK_REPEAT"/>
    <property type="match status" value="7"/>
</dbReference>
<feature type="region of interest" description="Disordered" evidence="4">
    <location>
        <begin position="1"/>
        <end position="27"/>
    </location>
</feature>
<dbReference type="SMART" id="SM00248">
    <property type="entry name" value="ANK"/>
    <property type="match status" value="9"/>
</dbReference>
<dbReference type="InterPro" id="IPR036770">
    <property type="entry name" value="Ankyrin_rpt-contain_sf"/>
</dbReference>
<feature type="repeat" description="ANK" evidence="3">
    <location>
        <begin position="613"/>
        <end position="645"/>
    </location>
</feature>